<gene>
    <name evidence="1" type="ORF">CEW89_13865</name>
</gene>
<keyword evidence="2" id="KW-1185">Reference proteome</keyword>
<dbReference type="KEGG" id="ceh:CEW89_13865"/>
<reference evidence="1 2" key="1">
    <citation type="submission" date="2017-06" db="EMBL/GenBank/DDBJ databases">
        <title>Celeribacter sp. TSPH2 complete genome sequence.</title>
        <authorList>
            <person name="Woo J.-H."/>
            <person name="Kim H.-S."/>
        </authorList>
    </citation>
    <scope>NUCLEOTIDE SEQUENCE [LARGE SCALE GENOMIC DNA]</scope>
    <source>
        <strain evidence="1 2">TSPH2</strain>
    </source>
</reference>
<protein>
    <submittedName>
        <fullName evidence="1">Uncharacterized protein</fullName>
    </submittedName>
</protein>
<dbReference type="EMBL" id="CP022196">
    <property type="protein sequence ID" value="ATG48550.1"/>
    <property type="molecule type" value="Genomic_DNA"/>
</dbReference>
<dbReference type="AlphaFoldDB" id="A0A291GER6"/>
<accession>A0A291GER6</accession>
<evidence type="ECO:0000313" key="1">
    <source>
        <dbReference type="EMBL" id="ATG48550.1"/>
    </source>
</evidence>
<proteinExistence type="predicted"/>
<organism evidence="1 2">
    <name type="scientific">Celeribacter ethanolicus</name>
    <dbReference type="NCBI Taxonomy" id="1758178"/>
    <lineage>
        <taxon>Bacteria</taxon>
        <taxon>Pseudomonadati</taxon>
        <taxon>Pseudomonadota</taxon>
        <taxon>Alphaproteobacteria</taxon>
        <taxon>Rhodobacterales</taxon>
        <taxon>Roseobacteraceae</taxon>
        <taxon>Celeribacter</taxon>
    </lineage>
</organism>
<name>A0A291GER6_9RHOB</name>
<sequence>MEVSKTAFKSDMNLFGCPGQMVVSECEVSGQGGTAKDRLPRDTAGQKPLNVRHMVAGFGADRQMHDTHLTRGVVAL</sequence>
<dbReference type="Proteomes" id="UP000217935">
    <property type="component" value="Chromosome"/>
</dbReference>
<evidence type="ECO:0000313" key="2">
    <source>
        <dbReference type="Proteomes" id="UP000217935"/>
    </source>
</evidence>